<keyword evidence="3" id="KW-1185">Reference proteome</keyword>
<keyword evidence="1" id="KW-0732">Signal</keyword>
<dbReference type="EMBL" id="BMKL01000001">
    <property type="protein sequence ID" value="GGE05196.1"/>
    <property type="molecule type" value="Genomic_DNA"/>
</dbReference>
<dbReference type="RefSeq" id="WP_188645510.1">
    <property type="nucleotide sequence ID" value="NZ_BMKL01000001.1"/>
</dbReference>
<proteinExistence type="predicted"/>
<evidence type="ECO:0000256" key="1">
    <source>
        <dbReference type="SAM" id="SignalP"/>
    </source>
</evidence>
<accession>A0ABQ1SAI0</accession>
<reference evidence="3" key="1">
    <citation type="journal article" date="2019" name="Int. J. Syst. Evol. Microbiol.">
        <title>The Global Catalogue of Microorganisms (GCM) 10K type strain sequencing project: providing services to taxonomists for standard genome sequencing and annotation.</title>
        <authorList>
            <consortium name="The Broad Institute Genomics Platform"/>
            <consortium name="The Broad Institute Genome Sequencing Center for Infectious Disease"/>
            <person name="Wu L."/>
            <person name="Ma J."/>
        </authorList>
    </citation>
    <scope>NUCLEOTIDE SEQUENCE [LARGE SCALE GENOMIC DNA]</scope>
    <source>
        <strain evidence="3">CGMCC 1.15959</strain>
    </source>
</reference>
<sequence>MKKIALSLIALAGMALVSGPSIARDRLTGQERLARMLEGRVAGKPQSCVNTRVYSDSQIIDGTALVYGHGKTIWVNIPANPEDLRRHDILLVRQFGPELCRQDIVTLLDNASGIFKGSISLGDFVPYTRVK</sequence>
<feature type="signal peptide" evidence="1">
    <location>
        <begin position="1"/>
        <end position="23"/>
    </location>
</feature>
<comment type="caution">
    <text evidence="2">The sequence shown here is derived from an EMBL/GenBank/DDBJ whole genome shotgun (WGS) entry which is preliminary data.</text>
</comment>
<protein>
    <submittedName>
        <fullName evidence="2">Uncharacterized protein</fullName>
    </submittedName>
</protein>
<dbReference type="Proteomes" id="UP000619041">
    <property type="component" value="Unassembled WGS sequence"/>
</dbReference>
<evidence type="ECO:0000313" key="2">
    <source>
        <dbReference type="EMBL" id="GGE05196.1"/>
    </source>
</evidence>
<evidence type="ECO:0000313" key="3">
    <source>
        <dbReference type="Proteomes" id="UP000619041"/>
    </source>
</evidence>
<gene>
    <name evidence="2" type="ORF">GCM10011515_25940</name>
</gene>
<organism evidence="2 3">
    <name type="scientific">Tsuneonella deserti</name>
    <dbReference type="NCBI Taxonomy" id="2035528"/>
    <lineage>
        <taxon>Bacteria</taxon>
        <taxon>Pseudomonadati</taxon>
        <taxon>Pseudomonadota</taxon>
        <taxon>Alphaproteobacteria</taxon>
        <taxon>Sphingomonadales</taxon>
        <taxon>Erythrobacteraceae</taxon>
        <taxon>Tsuneonella</taxon>
    </lineage>
</organism>
<name>A0ABQ1SAI0_9SPHN</name>
<feature type="chain" id="PRO_5046776149" evidence="1">
    <location>
        <begin position="24"/>
        <end position="131"/>
    </location>
</feature>